<gene>
    <name evidence="1" type="ORF">M5X09_17030</name>
</gene>
<dbReference type="EMBL" id="JAMDLW010000023">
    <property type="protein sequence ID" value="MCY9521350.1"/>
    <property type="molecule type" value="Genomic_DNA"/>
</dbReference>
<organism evidence="1 2">
    <name type="scientific">Paenibacillus apiarius</name>
    <dbReference type="NCBI Taxonomy" id="46240"/>
    <lineage>
        <taxon>Bacteria</taxon>
        <taxon>Bacillati</taxon>
        <taxon>Bacillota</taxon>
        <taxon>Bacilli</taxon>
        <taxon>Bacillales</taxon>
        <taxon>Paenibacillaceae</taxon>
        <taxon>Paenibacillus</taxon>
    </lineage>
</organism>
<dbReference type="RefSeq" id="WP_268601389.1">
    <property type="nucleotide sequence ID" value="NZ_JAMDLV010000006.1"/>
</dbReference>
<name>A0ABT4DVH3_9BACL</name>
<proteinExistence type="predicted"/>
<evidence type="ECO:0000313" key="1">
    <source>
        <dbReference type="EMBL" id="MCY9521350.1"/>
    </source>
</evidence>
<reference evidence="1 2" key="1">
    <citation type="submission" date="2022-05" db="EMBL/GenBank/DDBJ databases">
        <title>Genome Sequencing of Bee-Associated Microbes.</title>
        <authorList>
            <person name="Dunlap C."/>
        </authorList>
    </citation>
    <scope>NUCLEOTIDE SEQUENCE [LARGE SCALE GENOMIC DNA]</scope>
    <source>
        <strain evidence="1 2">NRRL NRS-1438</strain>
    </source>
</reference>
<dbReference type="Proteomes" id="UP001207626">
    <property type="component" value="Unassembled WGS sequence"/>
</dbReference>
<sequence>MSNGTIIKMPKYPCQFCKKREATQLCDFVVSYGWTSAKDEEGRMIGGYWGTCDNEMCKECANKLSGGFEFCPSCLELHKYVMKHHDRRAKPIRAAIAFGRYGDD</sequence>
<accession>A0ABT4DVH3</accession>
<keyword evidence="2" id="KW-1185">Reference proteome</keyword>
<protein>
    <submittedName>
        <fullName evidence="1">Uncharacterized protein</fullName>
    </submittedName>
</protein>
<evidence type="ECO:0000313" key="2">
    <source>
        <dbReference type="Proteomes" id="UP001207626"/>
    </source>
</evidence>
<comment type="caution">
    <text evidence="1">The sequence shown here is derived from an EMBL/GenBank/DDBJ whole genome shotgun (WGS) entry which is preliminary data.</text>
</comment>